<feature type="transmembrane region" description="Helical" evidence="8">
    <location>
        <begin position="524"/>
        <end position="547"/>
    </location>
</feature>
<dbReference type="Gene3D" id="1.20.1640.10">
    <property type="entry name" value="Multidrug efflux transporter AcrB transmembrane domain"/>
    <property type="match status" value="2"/>
</dbReference>
<protein>
    <submittedName>
        <fullName evidence="9">CusA/CzcA family heavy metal efflux RND transporter</fullName>
    </submittedName>
</protein>
<comment type="subcellular location">
    <subcellularLocation>
        <location evidence="1">Cell membrane</location>
        <topology evidence="1">Multi-pass membrane protein</topology>
    </subcellularLocation>
</comment>
<evidence type="ECO:0000256" key="2">
    <source>
        <dbReference type="ARBA" id="ARBA00010942"/>
    </source>
</evidence>
<dbReference type="InterPro" id="IPR004763">
    <property type="entry name" value="CusA-like"/>
</dbReference>
<evidence type="ECO:0000256" key="1">
    <source>
        <dbReference type="ARBA" id="ARBA00004651"/>
    </source>
</evidence>
<dbReference type="RefSeq" id="WP_173955962.1">
    <property type="nucleotide sequence ID" value="NZ_CP028942.1"/>
</dbReference>
<evidence type="ECO:0000256" key="3">
    <source>
        <dbReference type="ARBA" id="ARBA00022448"/>
    </source>
</evidence>
<dbReference type="GO" id="GO:0042910">
    <property type="term" value="F:xenobiotic transmembrane transporter activity"/>
    <property type="evidence" value="ECO:0007669"/>
    <property type="project" value="TreeGrafter"/>
</dbReference>
<feature type="transmembrane region" description="Helical" evidence="8">
    <location>
        <begin position="884"/>
        <end position="904"/>
    </location>
</feature>
<feature type="transmembrane region" description="Helical" evidence="8">
    <location>
        <begin position="464"/>
        <end position="483"/>
    </location>
</feature>
<dbReference type="SUPFAM" id="SSF82693">
    <property type="entry name" value="Multidrug efflux transporter AcrB pore domain, PN1, PN2, PC1 and PC2 subdomains"/>
    <property type="match status" value="3"/>
</dbReference>
<keyword evidence="3" id="KW-0813">Transport</keyword>
<dbReference type="PRINTS" id="PR00702">
    <property type="entry name" value="ACRIFLAVINRP"/>
</dbReference>
<evidence type="ECO:0000256" key="6">
    <source>
        <dbReference type="ARBA" id="ARBA00022989"/>
    </source>
</evidence>
<dbReference type="InterPro" id="IPR001036">
    <property type="entry name" value="Acrflvin-R"/>
</dbReference>
<sequence>MSFVTSFIRGVLDKRVVILFAAAVLLILGAFSLKQLPIQPYPGVAPLTIQAISQWPGRSTTEVEQQVTIPVENALAGIPGVKAFRSVSLFGLSVVTLKFNDNADPFKVRQIFITNLGNVAFPPGVSSSVSPDSDATGEILRYQVASDYASPTRLKTLQNYEIYKELKQTPGIADVSSFGGKVRQYQVIVSPESLQSKGVTVPQLIDALSKANDNTGGGVLPSGEQQFVVRGVGLLRNIDDIKQVVIAVNKGVPVRIGDVATVVIGNAPRLGMFQFDSNPDSVEGIVYLRRGENASEVLARVREKIDNINDHILPPGIQVKPFYDRQVLLDITVGTVKHTMFFGITMVLVLLYVFLGNLRAAAVVAAVIPLALCFSFIMMYLFNVPANLISLGAIDFGVIVDAAVIITENVMRHMEEGGKRVNQSIILATSEVQRAMIYSTSIIIVAYSPLFLMGGVEGIIFKPMAFTMGFALVASIVLSLTFLPASMSYVFGQNFHHAPPKFITWMLQHYRPLLRKWMDHPRHVIAISLFILGVTLLSAIRLGTAFLPTLEENNIWLRVVLPNTVDLNYSVKVANQLRETFLKQPELERVAVQIGRPDDGTDSTGVFNQEYGLYLKAPDKMPKGTTKHDLIKHLQAELDKIPGVKYSFSQYIQDNVNEALSGVKGENSVKIFGSDLEVLAQKAHEVVEQLKKVRGIEDENILKELGQPTLNIQIDREQAARYGINVNDIQTVVANSIGGAPVSNFLEDEKTFGIAVRLNEASRNDIPDVAGLLIDAPNGQKVPLSMVAKVQLTDGPFFIYREAGKRYIAVIFSVRGRDLGSAVEDAKYLVQKNVALPTNYTIAWDGQFNQMKAAQQKLMVIIPLTLVAIFLLLVTALGNFRDAVIVLINVPFAAIGGIIALHLGGETLSISALFGFLSLFGIAIQDGVILISYINKTVAEEHGAMKDAMVDGAALRVRPVLMTAMLAGLGLLPAALSHSIGSEAQRPLALVIVGGMVTTTVLTLLVLPVIYAAMRARGKHKPGLV</sequence>
<name>A0A6M9PYC7_9BURK</name>
<evidence type="ECO:0000313" key="10">
    <source>
        <dbReference type="Proteomes" id="UP000503312"/>
    </source>
</evidence>
<dbReference type="InterPro" id="IPR027463">
    <property type="entry name" value="AcrB_DN_DC_subdom"/>
</dbReference>
<feature type="transmembrane region" description="Helical" evidence="8">
    <location>
        <begin position="858"/>
        <end position="877"/>
    </location>
</feature>
<feature type="transmembrane region" description="Helical" evidence="8">
    <location>
        <begin position="362"/>
        <end position="382"/>
    </location>
</feature>
<comment type="similarity">
    <text evidence="2">Belongs to the resistance-nodulation-cell division (RND) (TC 2.A.6) family.</text>
</comment>
<feature type="transmembrane region" description="Helical" evidence="8">
    <location>
        <begin position="432"/>
        <end position="452"/>
    </location>
</feature>
<dbReference type="GO" id="GO:0005886">
    <property type="term" value="C:plasma membrane"/>
    <property type="evidence" value="ECO:0007669"/>
    <property type="project" value="UniProtKB-SubCell"/>
</dbReference>
<dbReference type="SUPFAM" id="SSF82714">
    <property type="entry name" value="Multidrug efflux transporter AcrB TolC docking domain, DN and DC subdomains"/>
    <property type="match status" value="2"/>
</dbReference>
<dbReference type="GO" id="GO:0008324">
    <property type="term" value="F:monoatomic cation transmembrane transporter activity"/>
    <property type="evidence" value="ECO:0007669"/>
    <property type="project" value="InterPro"/>
</dbReference>
<evidence type="ECO:0000313" key="9">
    <source>
        <dbReference type="EMBL" id="QKM64922.1"/>
    </source>
</evidence>
<feature type="transmembrane region" description="Helical" evidence="8">
    <location>
        <begin position="338"/>
        <end position="355"/>
    </location>
</feature>
<dbReference type="PANTHER" id="PTHR32063">
    <property type="match status" value="1"/>
</dbReference>
<dbReference type="Gene3D" id="3.30.70.1320">
    <property type="entry name" value="Multidrug efflux transporter AcrB pore domain like"/>
    <property type="match status" value="1"/>
</dbReference>
<keyword evidence="6 8" id="KW-1133">Transmembrane helix</keyword>
<dbReference type="Gene3D" id="3.30.2090.10">
    <property type="entry name" value="Multidrug efflux transporter AcrB TolC docking domain, DN and DC subdomains"/>
    <property type="match status" value="2"/>
</dbReference>
<keyword evidence="5 8" id="KW-0812">Transmembrane</keyword>
<dbReference type="Proteomes" id="UP000503312">
    <property type="component" value="Chromosome"/>
</dbReference>
<reference evidence="9 10" key="1">
    <citation type="submission" date="2018-04" db="EMBL/GenBank/DDBJ databases">
        <title>Polynucleobacter sp. UH21B genome.</title>
        <authorList>
            <person name="Hahn M.W."/>
        </authorList>
    </citation>
    <scope>NUCLEOTIDE SEQUENCE [LARGE SCALE GENOMIC DNA]</scope>
    <source>
        <strain evidence="9 10">MWH-UH21B</strain>
    </source>
</reference>
<organism evidence="9 10">
    <name type="scientific">Polynucleobacter tropicus</name>
    <dbReference type="NCBI Taxonomy" id="1743174"/>
    <lineage>
        <taxon>Bacteria</taxon>
        <taxon>Pseudomonadati</taxon>
        <taxon>Pseudomonadota</taxon>
        <taxon>Betaproteobacteria</taxon>
        <taxon>Burkholderiales</taxon>
        <taxon>Burkholderiaceae</taxon>
        <taxon>Polynucleobacter</taxon>
    </lineage>
</organism>
<gene>
    <name evidence="9" type="ORF">DCO17_06570</name>
</gene>
<feature type="transmembrane region" description="Helical" evidence="8">
    <location>
        <begin position="955"/>
        <end position="976"/>
    </location>
</feature>
<feature type="transmembrane region" description="Helical" evidence="8">
    <location>
        <begin position="910"/>
        <end position="934"/>
    </location>
</feature>
<dbReference type="AlphaFoldDB" id="A0A6M9PYC7"/>
<accession>A0A6M9PYC7</accession>
<evidence type="ECO:0000256" key="4">
    <source>
        <dbReference type="ARBA" id="ARBA00022475"/>
    </source>
</evidence>
<evidence type="ECO:0000256" key="8">
    <source>
        <dbReference type="SAM" id="Phobius"/>
    </source>
</evidence>
<dbReference type="EMBL" id="CP028942">
    <property type="protein sequence ID" value="QKM64922.1"/>
    <property type="molecule type" value="Genomic_DNA"/>
</dbReference>
<dbReference type="SUPFAM" id="SSF82866">
    <property type="entry name" value="Multidrug efflux transporter AcrB transmembrane domain"/>
    <property type="match status" value="2"/>
</dbReference>
<feature type="transmembrane region" description="Helical" evidence="8">
    <location>
        <begin position="988"/>
        <end position="1011"/>
    </location>
</feature>
<keyword evidence="7 8" id="KW-0472">Membrane</keyword>
<keyword evidence="10" id="KW-1185">Reference proteome</keyword>
<evidence type="ECO:0000256" key="5">
    <source>
        <dbReference type="ARBA" id="ARBA00022692"/>
    </source>
</evidence>
<proteinExistence type="inferred from homology"/>
<dbReference type="KEGG" id="ptrp:DCO17_06570"/>
<dbReference type="Gene3D" id="3.30.70.1440">
    <property type="entry name" value="Multidrug efflux transporter AcrB pore domain"/>
    <property type="match status" value="1"/>
</dbReference>
<evidence type="ECO:0000256" key="7">
    <source>
        <dbReference type="ARBA" id="ARBA00023136"/>
    </source>
</evidence>
<keyword evidence="4" id="KW-1003">Cell membrane</keyword>
<dbReference type="Pfam" id="PF00873">
    <property type="entry name" value="ACR_tran"/>
    <property type="match status" value="1"/>
</dbReference>
<dbReference type="Gene3D" id="3.30.70.1430">
    <property type="entry name" value="Multidrug efflux transporter AcrB pore domain"/>
    <property type="match status" value="2"/>
</dbReference>
<dbReference type="NCBIfam" id="TIGR00914">
    <property type="entry name" value="2A0601"/>
    <property type="match status" value="1"/>
</dbReference>
<feature type="transmembrane region" description="Helical" evidence="8">
    <location>
        <begin position="388"/>
        <end position="411"/>
    </location>
</feature>
<dbReference type="PANTHER" id="PTHR32063:SF12">
    <property type="entry name" value="CATION EFFLUX SYSTEM PROTEIN"/>
    <property type="match status" value="1"/>
</dbReference>